<dbReference type="PANTHER" id="PTHR30146:SF24">
    <property type="entry name" value="XYLOSE OPERON REGULATORY PROTEIN"/>
    <property type="match status" value="1"/>
</dbReference>
<dbReference type="Gene3D" id="1.10.10.60">
    <property type="entry name" value="Homeodomain-like"/>
    <property type="match status" value="1"/>
</dbReference>
<name>A0ABS8NE43_9BACT</name>
<dbReference type="SMART" id="SM00342">
    <property type="entry name" value="HTH_ARAC"/>
    <property type="match status" value="1"/>
</dbReference>
<dbReference type="InterPro" id="IPR046335">
    <property type="entry name" value="LacI/GalR-like_sensor"/>
</dbReference>
<feature type="domain" description="HTH araC/xylS-type" evidence="4">
    <location>
        <begin position="281"/>
        <end position="379"/>
    </location>
</feature>
<keyword evidence="6" id="KW-1185">Reference proteome</keyword>
<dbReference type="Gene3D" id="3.40.50.2300">
    <property type="match status" value="2"/>
</dbReference>
<dbReference type="InterPro" id="IPR054031">
    <property type="entry name" value="XylR_PBP1"/>
</dbReference>
<comment type="caution">
    <text evidence="5">The sequence shown here is derived from an EMBL/GenBank/DDBJ whole genome shotgun (WGS) entry which is preliminary data.</text>
</comment>
<dbReference type="SUPFAM" id="SSF53822">
    <property type="entry name" value="Periplasmic binding protein-like I"/>
    <property type="match status" value="1"/>
</dbReference>
<dbReference type="InterPro" id="IPR009057">
    <property type="entry name" value="Homeodomain-like_sf"/>
</dbReference>
<reference evidence="5" key="1">
    <citation type="submission" date="2021-11" db="EMBL/GenBank/DDBJ databases">
        <title>Genome sequence.</title>
        <authorList>
            <person name="Sun Q."/>
        </authorList>
    </citation>
    <scope>NUCLEOTIDE SEQUENCE</scope>
    <source>
        <strain evidence="5">JC740</strain>
    </source>
</reference>
<dbReference type="Pfam" id="PF12833">
    <property type="entry name" value="HTH_18"/>
    <property type="match status" value="1"/>
</dbReference>
<protein>
    <submittedName>
        <fullName evidence="5">DNA-binding transcriptional regulator</fullName>
    </submittedName>
</protein>
<dbReference type="InterPro" id="IPR018060">
    <property type="entry name" value="HTH_AraC"/>
</dbReference>
<keyword evidence="1" id="KW-0805">Transcription regulation</keyword>
<sequence>MKRHVALVVETSSGYGRDLMTGIVRYMRMHDEWSVFLEQRDLWKKPPSWLADWHGDGIISRATTPKLAQALHDNGVPLVEVTDRRGDGNLPQVRSDDEAIGRIGAEHLLERGFRRFAFCGFRGEAWSLRRERSFVEQLEDSGHTCSVYNSTWHGRAAREWEIEQQHVMSWLGELEPPFAVMSCNDVRGQHVIDACSKMQLSVPEQVAVLGVDNDDLLCRVCSPPLSSVIPNAAAVGFSAAEMLSQMMRGETPEPQLRLIPPIGVATRQSTDVVAMEDREVAAALRYIREHACRGVSVEEVVRNSTISRSTLERQVRKYLGRTPQEEIRRVQIKRAQELMLTTDLSAEQIAVLCGFDYPEYFYTVFKRVSGVTSTQFRKQTIFQ</sequence>
<organism evidence="5 6">
    <name type="scientific">Rhodopirellula halodulae</name>
    <dbReference type="NCBI Taxonomy" id="2894198"/>
    <lineage>
        <taxon>Bacteria</taxon>
        <taxon>Pseudomonadati</taxon>
        <taxon>Planctomycetota</taxon>
        <taxon>Planctomycetia</taxon>
        <taxon>Pirellulales</taxon>
        <taxon>Pirellulaceae</taxon>
        <taxon>Rhodopirellula</taxon>
    </lineage>
</organism>
<dbReference type="PROSITE" id="PS01124">
    <property type="entry name" value="HTH_ARAC_FAMILY_2"/>
    <property type="match status" value="1"/>
</dbReference>
<evidence type="ECO:0000256" key="2">
    <source>
        <dbReference type="ARBA" id="ARBA00023125"/>
    </source>
</evidence>
<evidence type="ECO:0000259" key="4">
    <source>
        <dbReference type="PROSITE" id="PS01124"/>
    </source>
</evidence>
<accession>A0ABS8NE43</accession>
<keyword evidence="3" id="KW-0804">Transcription</keyword>
<proteinExistence type="predicted"/>
<dbReference type="Pfam" id="PF22177">
    <property type="entry name" value="PBP1_XylR"/>
    <property type="match status" value="1"/>
</dbReference>
<dbReference type="Proteomes" id="UP001430306">
    <property type="component" value="Unassembled WGS sequence"/>
</dbReference>
<evidence type="ECO:0000256" key="3">
    <source>
        <dbReference type="ARBA" id="ARBA00023163"/>
    </source>
</evidence>
<dbReference type="SUPFAM" id="SSF46689">
    <property type="entry name" value="Homeodomain-like"/>
    <property type="match status" value="2"/>
</dbReference>
<dbReference type="EMBL" id="JAJKFW010000012">
    <property type="protein sequence ID" value="MCC9641808.1"/>
    <property type="molecule type" value="Genomic_DNA"/>
</dbReference>
<evidence type="ECO:0000313" key="5">
    <source>
        <dbReference type="EMBL" id="MCC9641808.1"/>
    </source>
</evidence>
<evidence type="ECO:0000313" key="6">
    <source>
        <dbReference type="Proteomes" id="UP001430306"/>
    </source>
</evidence>
<keyword evidence="2 5" id="KW-0238">DNA-binding</keyword>
<dbReference type="PANTHER" id="PTHR30146">
    <property type="entry name" value="LACI-RELATED TRANSCRIPTIONAL REPRESSOR"/>
    <property type="match status" value="1"/>
</dbReference>
<dbReference type="CDD" id="cd01543">
    <property type="entry name" value="PBP1_XylR"/>
    <property type="match status" value="1"/>
</dbReference>
<gene>
    <name evidence="5" type="ORF">LOC71_05940</name>
</gene>
<dbReference type="Pfam" id="PF13377">
    <property type="entry name" value="Peripla_BP_3"/>
    <property type="match status" value="1"/>
</dbReference>
<evidence type="ECO:0000256" key="1">
    <source>
        <dbReference type="ARBA" id="ARBA00023015"/>
    </source>
</evidence>
<dbReference type="RefSeq" id="WP_230272234.1">
    <property type="nucleotide sequence ID" value="NZ_JAJKFW010000012.1"/>
</dbReference>
<dbReference type="InterPro" id="IPR028082">
    <property type="entry name" value="Peripla_BP_I"/>
</dbReference>
<dbReference type="GO" id="GO:0003677">
    <property type="term" value="F:DNA binding"/>
    <property type="evidence" value="ECO:0007669"/>
    <property type="project" value="UniProtKB-KW"/>
</dbReference>